<organism evidence="6">
    <name type="scientific">Turicibacter sanguinis</name>
    <dbReference type="NCBI Taxonomy" id="154288"/>
    <lineage>
        <taxon>Bacteria</taxon>
        <taxon>Bacillati</taxon>
        <taxon>Bacillota</taxon>
        <taxon>Erysipelotrichia</taxon>
        <taxon>Erysipelotrichales</taxon>
        <taxon>Turicibacteraceae</taxon>
        <taxon>Turicibacter</taxon>
    </lineage>
</organism>
<sequence>MIEAQKKVIIVGAGIGGLASALRLLSKGYEVVIYEKNERVGGVVNQFYQDGYTFDLTASLSLIPQNFSQLFDDLNLKNELEMLSPKLLYRVFSAKGEKLDFSTNLIQLTQTLESISKKDSIGYLNLMTDIYQKYQLIEENFLTQSFEKKKEFFNLENMKNIFKIHPLQTTEDYVSQFIESEILQNYLYFQAMYIGSSPFDSSSTYSLLPGVTQLYGLPYFKGGMYAFVQRLESLILKLGGKIYCSQEVTELVTEGKHVKGVKIGEKLDKADLFLVNCNGFELKDKLLENKDKLSCSAFILYLGIKKELPQLNVHNIYIGGEFKKNIETVFKGNLPDKPSVYIYCPSRLDSSMAPKGCESLNIMMRVPNLTSHISWNDEIVILLKQKIYHILEEVLNCENLQQWIEVEQFLTPKDLEEKFGEVKGCAFGLGHHLLQTNYFRPHYRSEKYDNLFFVGASNHPGTGISLVLNSAKLVVEEIDKHIL</sequence>
<evidence type="ECO:0000313" key="6">
    <source>
        <dbReference type="EMBL" id="MTL94572.1"/>
    </source>
</evidence>
<dbReference type="GO" id="GO:0016117">
    <property type="term" value="P:carotenoid biosynthetic process"/>
    <property type="evidence" value="ECO:0007669"/>
    <property type="project" value="UniProtKB-KW"/>
</dbReference>
<dbReference type="InterPro" id="IPR036188">
    <property type="entry name" value="FAD/NAD-bd_sf"/>
</dbReference>
<evidence type="ECO:0000256" key="3">
    <source>
        <dbReference type="ARBA" id="ARBA00023002"/>
    </source>
</evidence>
<dbReference type="RefSeq" id="WP_129821671.1">
    <property type="nucleotide sequence ID" value="NZ_RCYV01000018.1"/>
</dbReference>
<comment type="pathway">
    <text evidence="1 5">Carotenoid biosynthesis.</text>
</comment>
<dbReference type="SUPFAM" id="SSF51905">
    <property type="entry name" value="FAD/NAD(P)-binding domain"/>
    <property type="match status" value="1"/>
</dbReference>
<dbReference type="InterPro" id="IPR002937">
    <property type="entry name" value="Amino_oxidase"/>
</dbReference>
<protein>
    <submittedName>
        <fullName evidence="6">Phytoene desaturase</fullName>
    </submittedName>
</protein>
<proteinExistence type="inferred from homology"/>
<evidence type="ECO:0000256" key="5">
    <source>
        <dbReference type="RuleBase" id="RU362075"/>
    </source>
</evidence>
<comment type="caution">
    <text evidence="6">The sequence shown here is derived from an EMBL/GenBank/DDBJ whole genome shotgun (WGS) entry which is preliminary data.</text>
</comment>
<name>A0A6G2CPE9_9FIRM</name>
<dbReference type="PANTHER" id="PTHR43734">
    <property type="entry name" value="PHYTOENE DESATURASE"/>
    <property type="match status" value="1"/>
</dbReference>
<keyword evidence="3 5" id="KW-0560">Oxidoreductase</keyword>
<dbReference type="EMBL" id="WMQV01000018">
    <property type="protein sequence ID" value="MTL94572.1"/>
    <property type="molecule type" value="Genomic_DNA"/>
</dbReference>
<dbReference type="Gene3D" id="3.50.50.60">
    <property type="entry name" value="FAD/NAD(P)-binding domain"/>
    <property type="match status" value="2"/>
</dbReference>
<gene>
    <name evidence="6" type="primary">crtI</name>
    <name evidence="6" type="ORF">GMA64_08550</name>
</gene>
<evidence type="ECO:0000256" key="1">
    <source>
        <dbReference type="ARBA" id="ARBA00004829"/>
    </source>
</evidence>
<dbReference type="GO" id="GO:0016491">
    <property type="term" value="F:oxidoreductase activity"/>
    <property type="evidence" value="ECO:0007669"/>
    <property type="project" value="UniProtKB-KW"/>
</dbReference>
<dbReference type="NCBIfam" id="TIGR02734">
    <property type="entry name" value="crtI_fam"/>
    <property type="match status" value="1"/>
</dbReference>
<evidence type="ECO:0000256" key="4">
    <source>
        <dbReference type="ARBA" id="ARBA00038322"/>
    </source>
</evidence>
<keyword evidence="2 5" id="KW-0125">Carotenoid biosynthesis</keyword>
<dbReference type="InterPro" id="IPR014105">
    <property type="entry name" value="Carotenoid/retinoid_OxRdtase"/>
</dbReference>
<reference evidence="6" key="1">
    <citation type="journal article" date="2019" name="Nat. Med.">
        <title>A library of human gut bacterial isolates paired with longitudinal multiomics data enables mechanistic microbiome research.</title>
        <authorList>
            <person name="Poyet M."/>
            <person name="Groussin M."/>
            <person name="Gibbons S.M."/>
            <person name="Avila-Pacheco J."/>
            <person name="Jiang X."/>
            <person name="Kearney S.M."/>
            <person name="Perrotta A.R."/>
            <person name="Berdy B."/>
            <person name="Zhao S."/>
            <person name="Lieberman T.D."/>
            <person name="Swanson P.K."/>
            <person name="Smith M."/>
            <person name="Roesemann S."/>
            <person name="Alexander J.E."/>
            <person name="Rich S.A."/>
            <person name="Livny J."/>
            <person name="Vlamakis H."/>
            <person name="Clish C."/>
            <person name="Bullock K."/>
            <person name="Deik A."/>
            <person name="Scott J."/>
            <person name="Pierce K.A."/>
            <person name="Xavier R.J."/>
            <person name="Alm E.J."/>
        </authorList>
    </citation>
    <scope>NUCLEOTIDE SEQUENCE</scope>
    <source>
        <strain evidence="6">BIOML-A179</strain>
    </source>
</reference>
<dbReference type="Pfam" id="PF01593">
    <property type="entry name" value="Amino_oxidase"/>
    <property type="match status" value="1"/>
</dbReference>
<dbReference type="PANTHER" id="PTHR43734:SF1">
    <property type="entry name" value="PHYTOENE DESATURASE"/>
    <property type="match status" value="1"/>
</dbReference>
<accession>A0A6G2CPE9</accession>
<dbReference type="PRINTS" id="PR00419">
    <property type="entry name" value="ADXRDTASE"/>
</dbReference>
<comment type="similarity">
    <text evidence="4">Belongs to the carotenoid/retinoid oxidoreductase family. CrtN subfamily.</text>
</comment>
<evidence type="ECO:0000256" key="2">
    <source>
        <dbReference type="ARBA" id="ARBA00022746"/>
    </source>
</evidence>
<dbReference type="AlphaFoldDB" id="A0A6G2CPE9"/>